<organism evidence="3 4">
    <name type="scientific">Pontibacter lucknowensis</name>
    <dbReference type="NCBI Taxonomy" id="1077936"/>
    <lineage>
        <taxon>Bacteria</taxon>
        <taxon>Pseudomonadati</taxon>
        <taxon>Bacteroidota</taxon>
        <taxon>Cytophagia</taxon>
        <taxon>Cytophagales</taxon>
        <taxon>Hymenobacteraceae</taxon>
        <taxon>Pontibacter</taxon>
    </lineage>
</organism>
<feature type="signal peptide" evidence="2">
    <location>
        <begin position="1"/>
        <end position="22"/>
    </location>
</feature>
<feature type="compositionally biased region" description="Low complexity" evidence="1">
    <location>
        <begin position="55"/>
        <end position="70"/>
    </location>
</feature>
<sequence>MKKIFTGAVLLLLCFGSGEAVAQGGMLNKLKQKANNIAEKALDKTIEDKTGIGNGSTNNSSATAGNTSSGRARNKGGEGLISTPPDVNAFLGDADKAFKAGTYGEARYAVQQAMLGVELQIGQKILKSLPESISGLNKDESVEQVASSGWGWAGLTIMRQYTDNSEKELRVMVANNSVMLSAVNMYLANGGYTQTSGEQQNWKQTRVKGHRAVIEYDDASGYKLTVPMGQSSLLVYEGVNFKNEQEMMTAANAVDIDGIKKMLGEK</sequence>
<dbReference type="STRING" id="1077936.SAMN05421545_2569"/>
<keyword evidence="2" id="KW-0732">Signal</keyword>
<reference evidence="4" key="1">
    <citation type="submission" date="2017-01" db="EMBL/GenBank/DDBJ databases">
        <authorList>
            <person name="Varghese N."/>
            <person name="Submissions S."/>
        </authorList>
    </citation>
    <scope>NUCLEOTIDE SEQUENCE [LARGE SCALE GENOMIC DNA]</scope>
    <source>
        <strain evidence="4">DM9</strain>
    </source>
</reference>
<evidence type="ECO:0000313" key="4">
    <source>
        <dbReference type="Proteomes" id="UP000185924"/>
    </source>
</evidence>
<dbReference type="OrthoDB" id="671844at2"/>
<gene>
    <name evidence="3" type="ORF">SAMN05421545_2569</name>
</gene>
<dbReference type="AlphaFoldDB" id="A0A1N6YL70"/>
<evidence type="ECO:0000256" key="1">
    <source>
        <dbReference type="SAM" id="MobiDB-lite"/>
    </source>
</evidence>
<feature type="region of interest" description="Disordered" evidence="1">
    <location>
        <begin position="48"/>
        <end position="79"/>
    </location>
</feature>
<evidence type="ECO:0000256" key="2">
    <source>
        <dbReference type="SAM" id="SignalP"/>
    </source>
</evidence>
<dbReference type="Proteomes" id="UP000185924">
    <property type="component" value="Unassembled WGS sequence"/>
</dbReference>
<keyword evidence="4" id="KW-1185">Reference proteome</keyword>
<proteinExistence type="predicted"/>
<dbReference type="EMBL" id="FTNM01000003">
    <property type="protein sequence ID" value="SIR15350.1"/>
    <property type="molecule type" value="Genomic_DNA"/>
</dbReference>
<accession>A0A1N6YL70</accession>
<protein>
    <submittedName>
        <fullName evidence="3">Uncharacterized protein</fullName>
    </submittedName>
</protein>
<dbReference type="RefSeq" id="WP_076422388.1">
    <property type="nucleotide sequence ID" value="NZ_FTNM01000003.1"/>
</dbReference>
<feature type="chain" id="PRO_5012907477" evidence="2">
    <location>
        <begin position="23"/>
        <end position="266"/>
    </location>
</feature>
<name>A0A1N6YL70_9BACT</name>
<evidence type="ECO:0000313" key="3">
    <source>
        <dbReference type="EMBL" id="SIR15350.1"/>
    </source>
</evidence>